<feature type="region of interest" description="Disordered" evidence="1">
    <location>
        <begin position="219"/>
        <end position="240"/>
    </location>
</feature>
<feature type="compositionally biased region" description="Polar residues" evidence="1">
    <location>
        <begin position="226"/>
        <end position="237"/>
    </location>
</feature>
<dbReference type="EMBL" id="WHUW01000155">
    <property type="protein sequence ID" value="KAF8420571.1"/>
    <property type="molecule type" value="Genomic_DNA"/>
</dbReference>
<evidence type="ECO:0008006" key="4">
    <source>
        <dbReference type="Google" id="ProtNLM"/>
    </source>
</evidence>
<gene>
    <name evidence="2" type="ORF">L210DRAFT_417875</name>
</gene>
<evidence type="ECO:0000313" key="2">
    <source>
        <dbReference type="EMBL" id="KAF8420571.1"/>
    </source>
</evidence>
<comment type="caution">
    <text evidence="2">The sequence shown here is derived from an EMBL/GenBank/DDBJ whole genome shotgun (WGS) entry which is preliminary data.</text>
</comment>
<protein>
    <recommendedName>
        <fullName evidence="4">C2H2-type domain-containing protein</fullName>
    </recommendedName>
</protein>
<accession>A0AAD4BDK6</accession>
<reference evidence="2" key="1">
    <citation type="submission" date="2019-10" db="EMBL/GenBank/DDBJ databases">
        <authorList>
            <consortium name="DOE Joint Genome Institute"/>
            <person name="Kuo A."/>
            <person name="Miyauchi S."/>
            <person name="Kiss E."/>
            <person name="Drula E."/>
            <person name="Kohler A."/>
            <person name="Sanchez-Garcia M."/>
            <person name="Andreopoulos B."/>
            <person name="Barry K.W."/>
            <person name="Bonito G."/>
            <person name="Buee M."/>
            <person name="Carver A."/>
            <person name="Chen C."/>
            <person name="Cichocki N."/>
            <person name="Clum A."/>
            <person name="Culley D."/>
            <person name="Crous P.W."/>
            <person name="Fauchery L."/>
            <person name="Girlanda M."/>
            <person name="Hayes R."/>
            <person name="Keri Z."/>
            <person name="LaButti K."/>
            <person name="Lipzen A."/>
            <person name="Lombard V."/>
            <person name="Magnuson J."/>
            <person name="Maillard F."/>
            <person name="Morin E."/>
            <person name="Murat C."/>
            <person name="Nolan M."/>
            <person name="Ohm R."/>
            <person name="Pangilinan J."/>
            <person name="Pereira M."/>
            <person name="Perotto S."/>
            <person name="Peter M."/>
            <person name="Riley R."/>
            <person name="Sitrit Y."/>
            <person name="Stielow B."/>
            <person name="Szollosi G."/>
            <person name="Zifcakova L."/>
            <person name="Stursova M."/>
            <person name="Spatafora J.W."/>
            <person name="Tedersoo L."/>
            <person name="Vaario L.-M."/>
            <person name="Yamada A."/>
            <person name="Yan M."/>
            <person name="Wang P."/>
            <person name="Xu J."/>
            <person name="Bruns T."/>
            <person name="Baldrian P."/>
            <person name="Vilgalys R."/>
            <person name="Henrissat B."/>
            <person name="Grigoriev I.V."/>
            <person name="Hibbett D."/>
            <person name="Nagy L.G."/>
            <person name="Martin F.M."/>
        </authorList>
    </citation>
    <scope>NUCLEOTIDE SEQUENCE</scope>
    <source>
        <strain evidence="2">BED1</strain>
    </source>
</reference>
<keyword evidence="3" id="KW-1185">Reference proteome</keyword>
<evidence type="ECO:0000256" key="1">
    <source>
        <dbReference type="SAM" id="MobiDB-lite"/>
    </source>
</evidence>
<dbReference type="AlphaFoldDB" id="A0AAD4BDK6"/>
<proteinExistence type="predicted"/>
<evidence type="ECO:0000313" key="3">
    <source>
        <dbReference type="Proteomes" id="UP001194468"/>
    </source>
</evidence>
<name>A0AAD4BDK6_BOLED</name>
<sequence length="435" mass="48596">MSTAYLKRRPSFTSSTPNMAFNEDFRLPQNYDYHLNLQMSTLAIEKENNQPYPPLRSIPENVPAQYSSLYDYAPLGAYAMPYDCIWNLQMSTQATQNNPTCLPQGSILGNTASHSVIQYSPTDQVYHDPETLSIPWPPAEAKEMHGNHMMPASYPAYDLGQNVTPAFDPPRTLWRTLPDLPPFPLVDQESGASYGFLGQSSAPLTHACTPHATYSHLEPSIPLRPSSYQSSNSTSRHFSPRLTSPGCLETYSHSNPAFYPVPRRKSSGSSRSKRVARAIEHGGIWVDEEELLRGLTEPNEKLTVHQCHWEEDHLPCRLWITGDKSNINAHLQKWHGGEPGGDKLQVDCRLSACGKTMLKESIARHIVTVHLGEMWECQGCGKEIARNDVYRRHVVESDFDACRNLGALITYSGDARKVDARAALQGGGRLLYACP</sequence>
<dbReference type="Proteomes" id="UP001194468">
    <property type="component" value="Unassembled WGS sequence"/>
</dbReference>
<organism evidence="2 3">
    <name type="scientific">Boletus edulis BED1</name>
    <dbReference type="NCBI Taxonomy" id="1328754"/>
    <lineage>
        <taxon>Eukaryota</taxon>
        <taxon>Fungi</taxon>
        <taxon>Dikarya</taxon>
        <taxon>Basidiomycota</taxon>
        <taxon>Agaricomycotina</taxon>
        <taxon>Agaricomycetes</taxon>
        <taxon>Agaricomycetidae</taxon>
        <taxon>Boletales</taxon>
        <taxon>Boletineae</taxon>
        <taxon>Boletaceae</taxon>
        <taxon>Boletoideae</taxon>
        <taxon>Boletus</taxon>
    </lineage>
</organism>
<reference evidence="2" key="2">
    <citation type="journal article" date="2020" name="Nat. Commun.">
        <title>Large-scale genome sequencing of mycorrhizal fungi provides insights into the early evolution of symbiotic traits.</title>
        <authorList>
            <person name="Miyauchi S."/>
            <person name="Kiss E."/>
            <person name="Kuo A."/>
            <person name="Drula E."/>
            <person name="Kohler A."/>
            <person name="Sanchez-Garcia M."/>
            <person name="Morin E."/>
            <person name="Andreopoulos B."/>
            <person name="Barry K.W."/>
            <person name="Bonito G."/>
            <person name="Buee M."/>
            <person name="Carver A."/>
            <person name="Chen C."/>
            <person name="Cichocki N."/>
            <person name="Clum A."/>
            <person name="Culley D."/>
            <person name="Crous P.W."/>
            <person name="Fauchery L."/>
            <person name="Girlanda M."/>
            <person name="Hayes R.D."/>
            <person name="Keri Z."/>
            <person name="LaButti K."/>
            <person name="Lipzen A."/>
            <person name="Lombard V."/>
            <person name="Magnuson J."/>
            <person name="Maillard F."/>
            <person name="Murat C."/>
            <person name="Nolan M."/>
            <person name="Ohm R.A."/>
            <person name="Pangilinan J."/>
            <person name="Pereira M.F."/>
            <person name="Perotto S."/>
            <person name="Peter M."/>
            <person name="Pfister S."/>
            <person name="Riley R."/>
            <person name="Sitrit Y."/>
            <person name="Stielow J.B."/>
            <person name="Szollosi G."/>
            <person name="Zifcakova L."/>
            <person name="Stursova M."/>
            <person name="Spatafora J.W."/>
            <person name="Tedersoo L."/>
            <person name="Vaario L.M."/>
            <person name="Yamada A."/>
            <person name="Yan M."/>
            <person name="Wang P."/>
            <person name="Xu J."/>
            <person name="Bruns T."/>
            <person name="Baldrian P."/>
            <person name="Vilgalys R."/>
            <person name="Dunand C."/>
            <person name="Henrissat B."/>
            <person name="Grigoriev I.V."/>
            <person name="Hibbett D."/>
            <person name="Nagy L.G."/>
            <person name="Martin F.M."/>
        </authorList>
    </citation>
    <scope>NUCLEOTIDE SEQUENCE</scope>
    <source>
        <strain evidence="2">BED1</strain>
    </source>
</reference>